<evidence type="ECO:0000313" key="2">
    <source>
        <dbReference type="Proteomes" id="UP000188602"/>
    </source>
</evidence>
<protein>
    <submittedName>
        <fullName evidence="1">Uncharacterized protein</fullName>
    </submittedName>
</protein>
<dbReference type="AlphaFoldDB" id="A0A1V3JG75"/>
<keyword evidence="2" id="KW-1185">Reference proteome</keyword>
<evidence type="ECO:0000313" key="1">
    <source>
        <dbReference type="EMBL" id="OOF55427.1"/>
    </source>
</evidence>
<dbReference type="EMBL" id="MLHQ01000040">
    <property type="protein sequence ID" value="OOF55427.1"/>
    <property type="molecule type" value="Genomic_DNA"/>
</dbReference>
<proteinExistence type="predicted"/>
<dbReference type="RefSeq" id="WP_077425713.1">
    <property type="nucleotide sequence ID" value="NZ_MLHQ01000040.1"/>
</dbReference>
<dbReference type="STRING" id="1907939.BKL49_11675"/>
<gene>
    <name evidence="1" type="ORF">BKL49_11675</name>
</gene>
<sequence length="79" mass="9013">MKLVYIILLVLNVNIAIANENLENIIEFSYKKTSELKFDDIVIILPNQNIKLSFIKKDIADGYTDKLGRVSSSIQNIEI</sequence>
<comment type="caution">
    <text evidence="1">The sequence shown here is derived from an EMBL/GenBank/DDBJ whole genome shotgun (WGS) entry which is preliminary data.</text>
</comment>
<dbReference type="Proteomes" id="UP000188602">
    <property type="component" value="Unassembled WGS sequence"/>
</dbReference>
<name>A0A1V3JG75_9PAST</name>
<organism evidence="1 2">
    <name type="scientific">Rodentibacter myodis</name>
    <dbReference type="NCBI Taxonomy" id="1907939"/>
    <lineage>
        <taxon>Bacteria</taxon>
        <taxon>Pseudomonadati</taxon>
        <taxon>Pseudomonadota</taxon>
        <taxon>Gammaproteobacteria</taxon>
        <taxon>Pasteurellales</taxon>
        <taxon>Pasteurellaceae</taxon>
        <taxon>Rodentibacter</taxon>
    </lineage>
</organism>
<reference evidence="1 2" key="1">
    <citation type="submission" date="2016-10" db="EMBL/GenBank/DDBJ databases">
        <title>Rodentibacter gen. nov. and new species.</title>
        <authorList>
            <person name="Christensen H."/>
        </authorList>
    </citation>
    <scope>NUCLEOTIDE SEQUENCE [LARGE SCALE GENOMIC DNA]</scope>
    <source>
        <strain evidence="1 2">Ac151</strain>
    </source>
</reference>
<accession>A0A1V3JG75</accession>